<dbReference type="Proteomes" id="UP000054144">
    <property type="component" value="Unassembled WGS sequence"/>
</dbReference>
<keyword evidence="9" id="KW-1185">Reference proteome</keyword>
<feature type="active site" description="Charge relay system" evidence="5">
    <location>
        <position position="208"/>
    </location>
</feature>
<evidence type="ECO:0000259" key="7">
    <source>
        <dbReference type="Pfam" id="PF01425"/>
    </source>
</evidence>
<dbReference type="InterPro" id="IPR023631">
    <property type="entry name" value="Amidase_dom"/>
</dbReference>
<evidence type="ECO:0000256" key="6">
    <source>
        <dbReference type="PIRSR" id="PIRSR001221-2"/>
    </source>
</evidence>
<sequence>MAPQDRVDWPQVAYDARKSVIDAIPAEWRVQTTYPPGSNVLSAAKDAGFMSEEELQITDFSTDATAILEAIKAKKTTAAAVTVAFCKRAAIAHQHTCCLTDFFLEEALARAKELDEIYEKTGKVVGPLHGTVKEHLDIAGHFTTAGFSAQWRKHRASKHGHLVQILFDAGAVFYCKTNQPQSIMHLECASFWGETVNPYNTALTAGGSSGGESALISFGGSPLGLGSDIGGSLRSPSAACGIWTLKSTTMRVPKAGGIISTPGADSIASTVGPMGRSPRDMQLFFDTIQAARPWMHDYQLVPLPAAPGPIPSAPWRIGIMHHDGIVRPQPPITRALTALATKLKSRPDLFTVVEFKPYKHAEIKELTNELYFVDGGASVRARVNANGEPLLSLTEFAITRPRVRDHTASQLWEMNIERETLRGEYLEHWNSQNVDFVLCPVGPGPAPELGTAKYWAYTSVWNFVDYPAAVLPTGLFADPQLDAGEEYLKAEPLSKEDAENRNNYSPVTFAGAPLSLQLVGRRHADAAVLVAMEEISKQLPLQM</sequence>
<comment type="similarity">
    <text evidence="2">Belongs to the amidase family.</text>
</comment>
<evidence type="ECO:0000256" key="1">
    <source>
        <dbReference type="ARBA" id="ARBA00001311"/>
    </source>
</evidence>
<dbReference type="GO" id="GO:0004040">
    <property type="term" value="F:amidase activity"/>
    <property type="evidence" value="ECO:0007669"/>
    <property type="project" value="UniProtKB-EC"/>
</dbReference>
<organism evidence="8 9">
    <name type="scientific">Fistulina hepatica ATCC 64428</name>
    <dbReference type="NCBI Taxonomy" id="1128425"/>
    <lineage>
        <taxon>Eukaryota</taxon>
        <taxon>Fungi</taxon>
        <taxon>Dikarya</taxon>
        <taxon>Basidiomycota</taxon>
        <taxon>Agaricomycotina</taxon>
        <taxon>Agaricomycetes</taxon>
        <taxon>Agaricomycetidae</taxon>
        <taxon>Agaricales</taxon>
        <taxon>Fistulinaceae</taxon>
        <taxon>Fistulina</taxon>
    </lineage>
</organism>
<dbReference type="InterPro" id="IPR020556">
    <property type="entry name" value="Amidase_CS"/>
</dbReference>
<proteinExistence type="inferred from homology"/>
<evidence type="ECO:0000313" key="8">
    <source>
        <dbReference type="EMBL" id="KIY43132.1"/>
    </source>
</evidence>
<dbReference type="AlphaFoldDB" id="A0A0D6ZZ75"/>
<evidence type="ECO:0000256" key="3">
    <source>
        <dbReference type="ARBA" id="ARBA00012922"/>
    </source>
</evidence>
<feature type="binding site" evidence="6">
    <location>
        <position position="183"/>
    </location>
    <ligand>
        <name>substrate</name>
    </ligand>
</feature>
<feature type="binding site" evidence="6">
    <location>
        <begin position="229"/>
        <end position="232"/>
    </location>
    <ligand>
        <name>substrate</name>
    </ligand>
</feature>
<dbReference type="PIRSF" id="PIRSF001221">
    <property type="entry name" value="Amidase_fungi"/>
    <property type="match status" value="1"/>
</dbReference>
<dbReference type="PANTHER" id="PTHR46072:SF4">
    <property type="entry name" value="AMIDASE C550.07-RELATED"/>
    <property type="match status" value="1"/>
</dbReference>
<evidence type="ECO:0000256" key="2">
    <source>
        <dbReference type="ARBA" id="ARBA00009199"/>
    </source>
</evidence>
<dbReference type="SUPFAM" id="SSF75304">
    <property type="entry name" value="Amidase signature (AS) enzymes"/>
    <property type="match status" value="1"/>
</dbReference>
<dbReference type="Pfam" id="PF01425">
    <property type="entry name" value="Amidase"/>
    <property type="match status" value="1"/>
</dbReference>
<dbReference type="PROSITE" id="PS00571">
    <property type="entry name" value="AMIDASES"/>
    <property type="match status" value="1"/>
</dbReference>
<name>A0A0D6ZZ75_9AGAR</name>
<evidence type="ECO:0000256" key="4">
    <source>
        <dbReference type="ARBA" id="ARBA00022801"/>
    </source>
</evidence>
<protein>
    <recommendedName>
        <fullName evidence="3">amidase</fullName>
        <ecNumber evidence="3">3.5.1.4</ecNumber>
    </recommendedName>
</protein>
<reference evidence="8 9" key="1">
    <citation type="journal article" date="2015" name="Fungal Genet. Biol.">
        <title>Evolution of novel wood decay mechanisms in Agaricales revealed by the genome sequences of Fistulina hepatica and Cylindrobasidium torrendii.</title>
        <authorList>
            <person name="Floudas D."/>
            <person name="Held B.W."/>
            <person name="Riley R."/>
            <person name="Nagy L.G."/>
            <person name="Koehler G."/>
            <person name="Ransdell A.S."/>
            <person name="Younus H."/>
            <person name="Chow J."/>
            <person name="Chiniquy J."/>
            <person name="Lipzen A."/>
            <person name="Tritt A."/>
            <person name="Sun H."/>
            <person name="Haridas S."/>
            <person name="LaButti K."/>
            <person name="Ohm R.A."/>
            <person name="Kues U."/>
            <person name="Blanchette R.A."/>
            <person name="Grigoriev I.V."/>
            <person name="Minto R.E."/>
            <person name="Hibbett D.S."/>
        </authorList>
    </citation>
    <scope>NUCLEOTIDE SEQUENCE [LARGE SCALE GENOMIC DNA]</scope>
    <source>
        <strain evidence="8 9">ATCC 64428</strain>
    </source>
</reference>
<dbReference type="OrthoDB" id="6428749at2759"/>
<feature type="active site" description="Acyl-ester intermediate" evidence="5">
    <location>
        <position position="232"/>
    </location>
</feature>
<dbReference type="InterPro" id="IPR036928">
    <property type="entry name" value="AS_sf"/>
</dbReference>
<feature type="active site" description="Charge relay system" evidence="5">
    <location>
        <position position="133"/>
    </location>
</feature>
<keyword evidence="4" id="KW-0378">Hydrolase</keyword>
<dbReference type="EC" id="3.5.1.4" evidence="3"/>
<comment type="catalytic activity">
    <reaction evidence="1">
        <text>a monocarboxylic acid amide + H2O = a monocarboxylate + NH4(+)</text>
        <dbReference type="Rhea" id="RHEA:12020"/>
        <dbReference type="ChEBI" id="CHEBI:15377"/>
        <dbReference type="ChEBI" id="CHEBI:28938"/>
        <dbReference type="ChEBI" id="CHEBI:35757"/>
        <dbReference type="ChEBI" id="CHEBI:83628"/>
        <dbReference type="EC" id="3.5.1.4"/>
    </reaction>
</comment>
<accession>A0A0D6ZZ75</accession>
<dbReference type="PANTHER" id="PTHR46072">
    <property type="entry name" value="AMIDASE-RELATED-RELATED"/>
    <property type="match status" value="1"/>
</dbReference>
<evidence type="ECO:0000256" key="5">
    <source>
        <dbReference type="PIRSR" id="PIRSR001221-1"/>
    </source>
</evidence>
<dbReference type="EMBL" id="KN882117">
    <property type="protein sequence ID" value="KIY43132.1"/>
    <property type="molecule type" value="Genomic_DNA"/>
</dbReference>
<dbReference type="Gene3D" id="3.90.1300.10">
    <property type="entry name" value="Amidase signature (AS) domain"/>
    <property type="match status" value="1"/>
</dbReference>
<feature type="domain" description="Amidase" evidence="7">
    <location>
        <begin position="81"/>
        <end position="529"/>
    </location>
</feature>
<feature type="binding site" evidence="6">
    <location>
        <position position="208"/>
    </location>
    <ligand>
        <name>substrate</name>
    </ligand>
</feature>
<evidence type="ECO:0000313" key="9">
    <source>
        <dbReference type="Proteomes" id="UP000054144"/>
    </source>
</evidence>
<gene>
    <name evidence="8" type="ORF">FISHEDRAFT_54067</name>
</gene>